<dbReference type="PANTHER" id="PTHR31345:SF3">
    <property type="entry name" value="CENTROMERE PROTEIN Q"/>
    <property type="match status" value="1"/>
</dbReference>
<evidence type="ECO:0000313" key="11">
    <source>
        <dbReference type="RefSeq" id="XP_060044719.1"/>
    </source>
</evidence>
<feature type="compositionally biased region" description="Basic residues" evidence="9">
    <location>
        <begin position="66"/>
        <end position="76"/>
    </location>
</feature>
<evidence type="ECO:0000256" key="5">
    <source>
        <dbReference type="ARBA" id="ARBA00022454"/>
    </source>
</evidence>
<feature type="compositionally biased region" description="Basic residues" evidence="9">
    <location>
        <begin position="1"/>
        <end position="20"/>
    </location>
</feature>
<reference evidence="11" key="1">
    <citation type="submission" date="2025-08" db="UniProtKB">
        <authorList>
            <consortium name="RefSeq"/>
        </authorList>
    </citation>
    <scope>IDENTIFICATION</scope>
</reference>
<keyword evidence="6" id="KW-0539">Nucleus</keyword>
<dbReference type="InterPro" id="IPR025212">
    <property type="entry name" value="CAD_CENP-Q"/>
</dbReference>
<dbReference type="RefSeq" id="XP_060044719.1">
    <property type="nucleotide sequence ID" value="XM_060188736.1"/>
</dbReference>
<evidence type="ECO:0000256" key="6">
    <source>
        <dbReference type="ARBA" id="ARBA00023242"/>
    </source>
</evidence>
<dbReference type="Proteomes" id="UP001652624">
    <property type="component" value="Chromosome 4"/>
</dbReference>
<accession>A0ABM3X7B2</accession>
<evidence type="ECO:0000256" key="2">
    <source>
        <dbReference type="ARBA" id="ARBA00004584"/>
    </source>
</evidence>
<keyword evidence="7" id="KW-0137">Centromere</keyword>
<feature type="region of interest" description="Disordered" evidence="9">
    <location>
        <begin position="1"/>
        <end position="79"/>
    </location>
</feature>
<evidence type="ECO:0000256" key="8">
    <source>
        <dbReference type="SAM" id="Coils"/>
    </source>
</evidence>
<evidence type="ECO:0000256" key="9">
    <source>
        <dbReference type="SAM" id="MobiDB-lite"/>
    </source>
</evidence>
<keyword evidence="8" id="KW-0175">Coiled coil</keyword>
<feature type="coiled-coil region" evidence="8">
    <location>
        <begin position="144"/>
        <end position="199"/>
    </location>
</feature>
<evidence type="ECO:0000256" key="1">
    <source>
        <dbReference type="ARBA" id="ARBA00004123"/>
    </source>
</evidence>
<dbReference type="GeneID" id="103113744"/>
<keyword evidence="5" id="KW-0158">Chromosome</keyword>
<dbReference type="PANTHER" id="PTHR31345">
    <property type="entry name" value="CENTROMERE PROTEIN Q"/>
    <property type="match status" value="1"/>
</dbReference>
<organism evidence="10 11">
    <name type="scientific">Erinaceus europaeus</name>
    <name type="common">Western European hedgehog</name>
    <dbReference type="NCBI Taxonomy" id="9365"/>
    <lineage>
        <taxon>Eukaryota</taxon>
        <taxon>Metazoa</taxon>
        <taxon>Chordata</taxon>
        <taxon>Craniata</taxon>
        <taxon>Vertebrata</taxon>
        <taxon>Euteleostomi</taxon>
        <taxon>Mammalia</taxon>
        <taxon>Eutheria</taxon>
        <taxon>Laurasiatheria</taxon>
        <taxon>Eulipotyphla</taxon>
        <taxon>Erinaceidae</taxon>
        <taxon>Erinaceinae</taxon>
        <taxon>Erinaceus</taxon>
    </lineage>
</organism>
<keyword evidence="10" id="KW-1185">Reference proteome</keyword>
<evidence type="ECO:0000256" key="7">
    <source>
        <dbReference type="ARBA" id="ARBA00023328"/>
    </source>
</evidence>
<protein>
    <recommendedName>
        <fullName evidence="4">Centromere protein Q</fullName>
    </recommendedName>
</protein>
<evidence type="ECO:0000313" key="10">
    <source>
        <dbReference type="Proteomes" id="UP001652624"/>
    </source>
</evidence>
<dbReference type="Pfam" id="PF13094">
    <property type="entry name" value="CENP-Q"/>
    <property type="match status" value="1"/>
</dbReference>
<sequence>MPRKSSTSKKSQQLKRNPKRKMSDSQVEFSEEEVRNTVKKTKNPRNLPSEESLLSPETGHSDLKRVRIPSSKRKTWKPLSQNSKSHFRGLMESVIIAVLSKKIKEGEQIQHHLNSLKRRLLQLCETLDVPPQKLEDVGSVSDTLKMEHAQLRTNEESLKSLQEEIDKIVETTESMTRNIQNLTNEIQILTSEVEEEDKNMKQLFQIDSSGELYLPELYQRSLKAPTLQDEILALIPNKNTLLKDINTLHNSPQARNVLTFIEEAYKKLDGM</sequence>
<gene>
    <name evidence="11" type="primary">CENPQ</name>
</gene>
<proteinExistence type="inferred from homology"/>
<comment type="similarity">
    <text evidence="3">Belongs to the CENP-Q/OKP1 family.</text>
</comment>
<evidence type="ECO:0000256" key="4">
    <source>
        <dbReference type="ARBA" id="ARBA00016397"/>
    </source>
</evidence>
<evidence type="ECO:0000256" key="3">
    <source>
        <dbReference type="ARBA" id="ARBA00008191"/>
    </source>
</evidence>
<comment type="subcellular location">
    <subcellularLocation>
        <location evidence="2">Chromosome</location>
        <location evidence="2">Centromere</location>
    </subcellularLocation>
    <subcellularLocation>
        <location evidence="1">Nucleus</location>
    </subcellularLocation>
</comment>
<name>A0ABM3X7B2_ERIEU</name>